<accession>A0A175YE21</accession>
<evidence type="ECO:0000313" key="2">
    <source>
        <dbReference type="EMBL" id="KZM81886.1"/>
    </source>
</evidence>
<proteinExistence type="predicted"/>
<protein>
    <submittedName>
        <fullName evidence="2">Uncharacterized protein</fullName>
    </submittedName>
</protein>
<feature type="compositionally biased region" description="Basic and acidic residues" evidence="1">
    <location>
        <begin position="88"/>
        <end position="99"/>
    </location>
</feature>
<gene>
    <name evidence="2" type="ORF">DCAR_029499</name>
</gene>
<comment type="caution">
    <text evidence="2">The sequence shown here is derived from an EMBL/GenBank/DDBJ whole genome shotgun (WGS) entry which is preliminary data.</text>
</comment>
<reference evidence="2" key="1">
    <citation type="journal article" date="2016" name="Nat. Genet.">
        <title>A high-quality carrot genome assembly provides new insights into carotenoid accumulation and asterid genome evolution.</title>
        <authorList>
            <person name="Iorizzo M."/>
            <person name="Ellison S."/>
            <person name="Senalik D."/>
            <person name="Zeng P."/>
            <person name="Satapoomin P."/>
            <person name="Huang J."/>
            <person name="Bowman M."/>
            <person name="Iovene M."/>
            <person name="Sanseverino W."/>
            <person name="Cavagnaro P."/>
            <person name="Yildiz M."/>
            <person name="Macko-Podgorni A."/>
            <person name="Moranska E."/>
            <person name="Grzebelus E."/>
            <person name="Grzebelus D."/>
            <person name="Ashrafi H."/>
            <person name="Zheng Z."/>
            <person name="Cheng S."/>
            <person name="Spooner D."/>
            <person name="Van Deynze A."/>
            <person name="Simon P."/>
        </authorList>
    </citation>
    <scope>NUCLEOTIDE SEQUENCE [LARGE SCALE GENOMIC DNA]</scope>
    <source>
        <tissue evidence="2">Leaf</tissue>
    </source>
</reference>
<feature type="compositionally biased region" description="Pro residues" evidence="1">
    <location>
        <begin position="70"/>
        <end position="82"/>
    </location>
</feature>
<dbReference type="AlphaFoldDB" id="A0A175YE21"/>
<evidence type="ECO:0000256" key="1">
    <source>
        <dbReference type="SAM" id="MobiDB-lite"/>
    </source>
</evidence>
<name>A0A175YE21_DAUCS</name>
<feature type="region of interest" description="Disordered" evidence="1">
    <location>
        <begin position="70"/>
        <end position="99"/>
    </location>
</feature>
<dbReference type="Gramene" id="KZM81886">
    <property type="protein sequence ID" value="KZM81886"/>
    <property type="gene ID" value="DCAR_029499"/>
</dbReference>
<organism evidence="2">
    <name type="scientific">Daucus carota subsp. sativus</name>
    <name type="common">Carrot</name>
    <dbReference type="NCBI Taxonomy" id="79200"/>
    <lineage>
        <taxon>Eukaryota</taxon>
        <taxon>Viridiplantae</taxon>
        <taxon>Streptophyta</taxon>
        <taxon>Embryophyta</taxon>
        <taxon>Tracheophyta</taxon>
        <taxon>Spermatophyta</taxon>
        <taxon>Magnoliopsida</taxon>
        <taxon>eudicotyledons</taxon>
        <taxon>Gunneridae</taxon>
        <taxon>Pentapetalae</taxon>
        <taxon>asterids</taxon>
        <taxon>campanulids</taxon>
        <taxon>Apiales</taxon>
        <taxon>Apiaceae</taxon>
        <taxon>Apioideae</taxon>
        <taxon>Scandiceae</taxon>
        <taxon>Daucinae</taxon>
        <taxon>Daucus</taxon>
        <taxon>Daucus sect. Daucus</taxon>
    </lineage>
</organism>
<sequence>MYSCIDNLQHHHNNKQPPTALSLPSTSFSGIVSSFTVAPYYTCITYYICSFATILLQRLPETTSSDTYCAPPPLATASPPPSGGTTKPRSDAKCRDKNV</sequence>
<dbReference type="EMBL" id="LNRQ01000009">
    <property type="protein sequence ID" value="KZM81886.1"/>
    <property type="molecule type" value="Genomic_DNA"/>
</dbReference>